<dbReference type="Pfam" id="PF02517">
    <property type="entry name" value="Rce1-like"/>
    <property type="match status" value="1"/>
</dbReference>
<accession>A0ABP4XY93</accession>
<evidence type="ECO:0000313" key="3">
    <source>
        <dbReference type="EMBL" id="GAA1792425.1"/>
    </source>
</evidence>
<dbReference type="Proteomes" id="UP001499938">
    <property type="component" value="Unassembled WGS sequence"/>
</dbReference>
<feature type="transmembrane region" description="Helical" evidence="1">
    <location>
        <begin position="51"/>
        <end position="73"/>
    </location>
</feature>
<keyword evidence="1" id="KW-0472">Membrane</keyword>
<dbReference type="RefSeq" id="WP_344083430.1">
    <property type="nucleotide sequence ID" value="NZ_BAAAPO010000026.1"/>
</dbReference>
<gene>
    <name evidence="3" type="ORF">GCM10009811_16570</name>
</gene>
<evidence type="ECO:0000313" key="4">
    <source>
        <dbReference type="Proteomes" id="UP001499938"/>
    </source>
</evidence>
<dbReference type="InterPro" id="IPR003675">
    <property type="entry name" value="Rce1/LyrA-like_dom"/>
</dbReference>
<dbReference type="EMBL" id="BAAAPO010000026">
    <property type="protein sequence ID" value="GAA1792425.1"/>
    <property type="molecule type" value="Genomic_DNA"/>
</dbReference>
<reference evidence="4" key="1">
    <citation type="journal article" date="2019" name="Int. J. Syst. Evol. Microbiol.">
        <title>The Global Catalogue of Microorganisms (GCM) 10K type strain sequencing project: providing services to taxonomists for standard genome sequencing and annotation.</title>
        <authorList>
            <consortium name="The Broad Institute Genomics Platform"/>
            <consortium name="The Broad Institute Genome Sequencing Center for Infectious Disease"/>
            <person name="Wu L."/>
            <person name="Ma J."/>
        </authorList>
    </citation>
    <scope>NUCLEOTIDE SEQUENCE [LARGE SCALE GENOMIC DNA]</scope>
    <source>
        <strain evidence="4">JCM 15592</strain>
    </source>
</reference>
<name>A0ABP4XY93_9MICO</name>
<feature type="transmembrane region" description="Helical" evidence="1">
    <location>
        <begin position="132"/>
        <end position="152"/>
    </location>
</feature>
<keyword evidence="1" id="KW-0812">Transmembrane</keyword>
<keyword evidence="4" id="KW-1185">Reference proteome</keyword>
<organism evidence="3 4">
    <name type="scientific">Nostocoides veronense</name>
    <dbReference type="NCBI Taxonomy" id="330836"/>
    <lineage>
        <taxon>Bacteria</taxon>
        <taxon>Bacillati</taxon>
        <taxon>Actinomycetota</taxon>
        <taxon>Actinomycetes</taxon>
        <taxon>Micrococcales</taxon>
        <taxon>Intrasporangiaceae</taxon>
        <taxon>Nostocoides</taxon>
    </lineage>
</organism>
<dbReference type="PANTHER" id="PTHR35797">
    <property type="entry name" value="PROTEASE-RELATED"/>
    <property type="match status" value="1"/>
</dbReference>
<feature type="transmembrane region" description="Helical" evidence="1">
    <location>
        <begin position="26"/>
        <end position="45"/>
    </location>
</feature>
<feature type="transmembrane region" description="Helical" evidence="1">
    <location>
        <begin position="94"/>
        <end position="120"/>
    </location>
</feature>
<feature type="transmembrane region" description="Helical" evidence="1">
    <location>
        <begin position="233"/>
        <end position="251"/>
    </location>
</feature>
<dbReference type="InterPro" id="IPR042150">
    <property type="entry name" value="MmRce1-like"/>
</dbReference>
<protein>
    <recommendedName>
        <fullName evidence="2">CAAX prenyl protease 2/Lysostaphin resistance protein A-like domain-containing protein</fullName>
    </recommendedName>
</protein>
<proteinExistence type="predicted"/>
<feature type="transmembrane region" description="Helical" evidence="1">
    <location>
        <begin position="205"/>
        <end position="226"/>
    </location>
</feature>
<feature type="domain" description="CAAX prenyl protease 2/Lysostaphin resistance protein A-like" evidence="2">
    <location>
        <begin position="139"/>
        <end position="246"/>
    </location>
</feature>
<comment type="caution">
    <text evidence="3">The sequence shown here is derived from an EMBL/GenBank/DDBJ whole genome shotgun (WGS) entry which is preliminary data.</text>
</comment>
<sequence length="287" mass="31656">MSAQPLHISSQDSLSIRRRYAHPWRFFFLATAIPWALWIPAAYASHDGTGWGGLVATLGILGLCAPLAVAFWMTRQDPLMRSDMLRRLWDFRGVRPAWLLAAVGMMPAAIVAATLISLAFGHSADQFALRGGVTFSAGILPGWIVLVLAPIVEELAWHSYGTDALRTRFSIVGASLVFIPIWAIWHLPLAFVAGSSQSETAAEGWIYALNFPLSMIPFVLLMNWIYYRGNRNITLAVLFHLAANLITQVLATDPDTELIATGVLLVVTALVVWRDRAFLFARGLARE</sequence>
<keyword evidence="1" id="KW-1133">Transmembrane helix</keyword>
<dbReference type="PANTHER" id="PTHR35797:SF1">
    <property type="entry name" value="PROTEASE"/>
    <property type="match status" value="1"/>
</dbReference>
<feature type="transmembrane region" description="Helical" evidence="1">
    <location>
        <begin position="164"/>
        <end position="185"/>
    </location>
</feature>
<evidence type="ECO:0000259" key="2">
    <source>
        <dbReference type="Pfam" id="PF02517"/>
    </source>
</evidence>
<feature type="transmembrane region" description="Helical" evidence="1">
    <location>
        <begin position="257"/>
        <end position="273"/>
    </location>
</feature>
<evidence type="ECO:0000256" key="1">
    <source>
        <dbReference type="SAM" id="Phobius"/>
    </source>
</evidence>